<keyword evidence="3" id="KW-1185">Reference proteome</keyword>
<dbReference type="AlphaFoldDB" id="A0A087U6I9"/>
<organism evidence="2 3">
    <name type="scientific">Stegodyphus mimosarum</name>
    <name type="common">African social velvet spider</name>
    <dbReference type="NCBI Taxonomy" id="407821"/>
    <lineage>
        <taxon>Eukaryota</taxon>
        <taxon>Metazoa</taxon>
        <taxon>Ecdysozoa</taxon>
        <taxon>Arthropoda</taxon>
        <taxon>Chelicerata</taxon>
        <taxon>Arachnida</taxon>
        <taxon>Araneae</taxon>
        <taxon>Araneomorphae</taxon>
        <taxon>Entelegynae</taxon>
        <taxon>Eresoidea</taxon>
        <taxon>Eresidae</taxon>
        <taxon>Stegodyphus</taxon>
    </lineage>
</organism>
<gene>
    <name evidence="2" type="ORF">X975_23792</name>
</gene>
<evidence type="ECO:0000313" key="2">
    <source>
        <dbReference type="EMBL" id="KFM72978.1"/>
    </source>
</evidence>
<dbReference type="OrthoDB" id="10430398at2759"/>
<feature type="non-terminal residue" evidence="2">
    <location>
        <position position="346"/>
    </location>
</feature>
<accession>A0A087U6I9</accession>
<sequence length="346" mass="38763">MANGSVTKDSSSAVSYSLNTSSYFVSSETGNNWSIIQSNGADSPIESAVCARSVNPSDYFMNDFDLSLYEDVDMMNVRNFLPRSDFNSITPPYSRITPPPPYRPREWNSEENFINNISARKDNNFSILEDQILFQGRKTPPPPYKTQPVQNFHKIKNQPILNLKIDMVATGRDNYLSGNFGTAKDFANPIYCEAGSLDGLLPNVADPGSPIARTRDLKPPVTAERRELNAVFPTVASEPALWELSMPTPPTDDEAIAAEGHGPFLATACQDGKLFSPLKRRLEEEDEEETKSEVFVPAGDNNGRNNTFHLHLFQKIAISLPEFCFNELQLGLKKIRREENMFKKKI</sequence>
<evidence type="ECO:0000313" key="3">
    <source>
        <dbReference type="Proteomes" id="UP000054359"/>
    </source>
</evidence>
<evidence type="ECO:0000256" key="1">
    <source>
        <dbReference type="SAM" id="MobiDB-lite"/>
    </source>
</evidence>
<name>A0A087U6I9_STEMI</name>
<dbReference type="EMBL" id="KK118453">
    <property type="protein sequence ID" value="KFM72978.1"/>
    <property type="molecule type" value="Genomic_DNA"/>
</dbReference>
<proteinExistence type="predicted"/>
<reference evidence="2 3" key="1">
    <citation type="submission" date="2013-11" db="EMBL/GenBank/DDBJ databases">
        <title>Genome sequencing of Stegodyphus mimosarum.</title>
        <authorList>
            <person name="Bechsgaard J."/>
        </authorList>
    </citation>
    <scope>NUCLEOTIDE SEQUENCE [LARGE SCALE GENOMIC DNA]</scope>
</reference>
<protein>
    <submittedName>
        <fullName evidence="2">Uncharacterized protein</fullName>
    </submittedName>
</protein>
<feature type="region of interest" description="Disordered" evidence="1">
    <location>
        <begin position="281"/>
        <end position="300"/>
    </location>
</feature>
<dbReference type="Proteomes" id="UP000054359">
    <property type="component" value="Unassembled WGS sequence"/>
</dbReference>